<dbReference type="InterPro" id="IPR025724">
    <property type="entry name" value="GAG-pre-integrase_dom"/>
</dbReference>
<name>A0AAP0JM43_9MAGN</name>
<dbReference type="GO" id="GO:0008270">
    <property type="term" value="F:zinc ion binding"/>
    <property type="evidence" value="ECO:0007669"/>
    <property type="project" value="UniProtKB-KW"/>
</dbReference>
<dbReference type="InterPro" id="IPR012337">
    <property type="entry name" value="RNaseH-like_sf"/>
</dbReference>
<dbReference type="GO" id="GO:0004190">
    <property type="term" value="F:aspartic-type endopeptidase activity"/>
    <property type="evidence" value="ECO:0007669"/>
    <property type="project" value="UniProtKB-KW"/>
</dbReference>
<dbReference type="Pfam" id="PF25597">
    <property type="entry name" value="SH3_retrovirus"/>
    <property type="match status" value="1"/>
</dbReference>
<dbReference type="PANTHER" id="PTHR42648">
    <property type="entry name" value="TRANSPOSASE, PUTATIVE-RELATED"/>
    <property type="match status" value="1"/>
</dbReference>
<dbReference type="InterPro" id="IPR036397">
    <property type="entry name" value="RNaseH_sf"/>
</dbReference>
<evidence type="ECO:0000256" key="1">
    <source>
        <dbReference type="ARBA" id="ARBA00022670"/>
    </source>
</evidence>
<evidence type="ECO:0000256" key="6">
    <source>
        <dbReference type="SAM" id="MobiDB-lite"/>
    </source>
</evidence>
<evidence type="ECO:0000259" key="7">
    <source>
        <dbReference type="PROSITE" id="PS50158"/>
    </source>
</evidence>
<dbReference type="InterPro" id="IPR013103">
    <property type="entry name" value="RVT_2"/>
</dbReference>
<gene>
    <name evidence="9" type="ORF">Syun_015008</name>
</gene>
<keyword evidence="5" id="KW-0863">Zinc-finger</keyword>
<dbReference type="Gene3D" id="3.30.420.10">
    <property type="entry name" value="Ribonuclease H-like superfamily/Ribonuclease H"/>
    <property type="match status" value="1"/>
</dbReference>
<dbReference type="PANTHER" id="PTHR42648:SF18">
    <property type="entry name" value="RETROTRANSPOSON, UNCLASSIFIED-LIKE PROTEIN"/>
    <property type="match status" value="1"/>
</dbReference>
<dbReference type="PROSITE" id="PS50158">
    <property type="entry name" value="ZF_CCHC"/>
    <property type="match status" value="1"/>
</dbReference>
<organism evidence="9 10">
    <name type="scientific">Stephania yunnanensis</name>
    <dbReference type="NCBI Taxonomy" id="152371"/>
    <lineage>
        <taxon>Eukaryota</taxon>
        <taxon>Viridiplantae</taxon>
        <taxon>Streptophyta</taxon>
        <taxon>Embryophyta</taxon>
        <taxon>Tracheophyta</taxon>
        <taxon>Spermatophyta</taxon>
        <taxon>Magnoliopsida</taxon>
        <taxon>Ranunculales</taxon>
        <taxon>Menispermaceae</taxon>
        <taxon>Menispermoideae</taxon>
        <taxon>Cissampelideae</taxon>
        <taxon>Stephania</taxon>
    </lineage>
</organism>
<dbReference type="SUPFAM" id="SSF57756">
    <property type="entry name" value="Retrovirus zinc finger-like domains"/>
    <property type="match status" value="1"/>
</dbReference>
<keyword evidence="5" id="KW-0862">Zinc</keyword>
<keyword evidence="1" id="KW-0645">Protease</keyword>
<dbReference type="InterPro" id="IPR001878">
    <property type="entry name" value="Znf_CCHC"/>
</dbReference>
<feature type="domain" description="Integrase catalytic" evidence="8">
    <location>
        <begin position="469"/>
        <end position="645"/>
    </location>
</feature>
<evidence type="ECO:0000256" key="4">
    <source>
        <dbReference type="ARBA" id="ARBA00022801"/>
    </source>
</evidence>
<dbReference type="Pfam" id="PF00665">
    <property type="entry name" value="rve"/>
    <property type="match status" value="1"/>
</dbReference>
<protein>
    <submittedName>
        <fullName evidence="9">Uncharacterized protein</fullName>
    </submittedName>
</protein>
<dbReference type="CDD" id="cd09272">
    <property type="entry name" value="RNase_HI_RT_Ty1"/>
    <property type="match status" value="1"/>
</dbReference>
<feature type="compositionally biased region" description="Polar residues" evidence="6">
    <location>
        <begin position="760"/>
        <end position="775"/>
    </location>
</feature>
<dbReference type="InterPro" id="IPR054722">
    <property type="entry name" value="PolX-like_BBD"/>
</dbReference>
<keyword evidence="4" id="KW-0378">Hydrolase</keyword>
<dbReference type="Pfam" id="PF22936">
    <property type="entry name" value="Pol_BBD"/>
    <property type="match status" value="1"/>
</dbReference>
<keyword evidence="3" id="KW-0064">Aspartyl protease</keyword>
<comment type="caution">
    <text evidence="9">The sequence shown here is derived from an EMBL/GenBank/DDBJ whole genome shotgun (WGS) entry which is preliminary data.</text>
</comment>
<dbReference type="InterPro" id="IPR043502">
    <property type="entry name" value="DNA/RNA_pol_sf"/>
</dbReference>
<accession>A0AAP0JM43</accession>
<dbReference type="GO" id="GO:0003676">
    <property type="term" value="F:nucleic acid binding"/>
    <property type="evidence" value="ECO:0007669"/>
    <property type="project" value="InterPro"/>
</dbReference>
<reference evidence="9 10" key="1">
    <citation type="submission" date="2024-01" db="EMBL/GenBank/DDBJ databases">
        <title>Genome assemblies of Stephania.</title>
        <authorList>
            <person name="Yang L."/>
        </authorList>
    </citation>
    <scope>NUCLEOTIDE SEQUENCE [LARGE SCALE GENOMIC DNA]</scope>
    <source>
        <strain evidence="9">YNDBR</strain>
        <tissue evidence="9">Leaf</tissue>
    </source>
</reference>
<keyword evidence="10" id="KW-1185">Reference proteome</keyword>
<evidence type="ECO:0000256" key="2">
    <source>
        <dbReference type="ARBA" id="ARBA00022723"/>
    </source>
</evidence>
<keyword evidence="2" id="KW-0479">Metal-binding</keyword>
<evidence type="ECO:0000259" key="8">
    <source>
        <dbReference type="PROSITE" id="PS50994"/>
    </source>
</evidence>
<dbReference type="EMBL" id="JBBNAF010000006">
    <property type="protein sequence ID" value="KAK9135678.1"/>
    <property type="molecule type" value="Genomic_DNA"/>
</dbReference>
<evidence type="ECO:0000256" key="5">
    <source>
        <dbReference type="PROSITE-ProRule" id="PRU00047"/>
    </source>
</evidence>
<dbReference type="SUPFAM" id="SSF53098">
    <property type="entry name" value="Ribonuclease H-like"/>
    <property type="match status" value="1"/>
</dbReference>
<feature type="region of interest" description="Disordered" evidence="6">
    <location>
        <begin position="730"/>
        <end position="796"/>
    </location>
</feature>
<evidence type="ECO:0000313" key="9">
    <source>
        <dbReference type="EMBL" id="KAK9135678.1"/>
    </source>
</evidence>
<feature type="region of interest" description="Disordered" evidence="6">
    <location>
        <begin position="202"/>
        <end position="231"/>
    </location>
</feature>
<feature type="domain" description="CCHC-type" evidence="7">
    <location>
        <begin position="241"/>
        <end position="256"/>
    </location>
</feature>
<dbReference type="Pfam" id="PF07727">
    <property type="entry name" value="RVT_2"/>
    <property type="match status" value="1"/>
</dbReference>
<dbReference type="Proteomes" id="UP001420932">
    <property type="component" value="Unassembled WGS sequence"/>
</dbReference>
<dbReference type="SUPFAM" id="SSF56672">
    <property type="entry name" value="DNA/RNA polymerases"/>
    <property type="match status" value="1"/>
</dbReference>
<dbReference type="GO" id="GO:0015074">
    <property type="term" value="P:DNA integration"/>
    <property type="evidence" value="ECO:0007669"/>
    <property type="project" value="InterPro"/>
</dbReference>
<dbReference type="Pfam" id="PF14223">
    <property type="entry name" value="Retrotran_gag_2"/>
    <property type="match status" value="1"/>
</dbReference>
<dbReference type="InterPro" id="IPR036875">
    <property type="entry name" value="Znf_CCHC_sf"/>
</dbReference>
<dbReference type="GO" id="GO:0006508">
    <property type="term" value="P:proteolysis"/>
    <property type="evidence" value="ECO:0007669"/>
    <property type="project" value="UniProtKB-KW"/>
</dbReference>
<sequence length="1330" mass="152567">MMSEDKTLTKIPHFDGHYDHWSELMENLLRAKGLWSLVEEGFAEPAPGIETTAAQQKSLEELKMKDHQVKHYPFQAIDRVVFEQILDRKTSKIIWESMKKKFGGNERVKRSLLQTLRRDFEVLAMKNDENIDDYFRRVMTVSNKMRSNGEDMPDSKIVEKILRTLTDKFTYVVVSIEESKDTESMTIDELQSSLSVHEKKFKKKSHEEEDQALNVGGRGRGSYRGRGRGGGRSFNKATIECYNCHKLGHFQYECSNGNNGAHFAEIEGKDEVLLMAYVELQGTRRRDVWFVDSGCSNHMCGERSMFSSLDTAFTHNVKLGNNHKLVVDGKGVVKITFNGISYVVNDVYYVPELKNNLLSVGQLQEKGLDVLFKGGERSTCSIFHPSRGKITESVMSANRVFILLGEKTKEERCLQVDVANKEELWHHRYGHLSYKGLLTLRNKEMVTGLPDIGQVKITCEACVKGEHHRVSFPEQSKWRSTEKLQLIHSDLCGPITPPSNSQKRYLISFIDDFSRKTWIYFAREKSEVFHTFKEFKALVEKQTGNFIKCLRTDRGGEYNSIEFKEYCKEHGIKRQLTTAYTPQQNGVVERKNRTIMNMVRAVLSEKEVPESFWADAVQWANHVLNRSPTTIVKDMTPEEAWSGSKPSVEHFRIFGCIGYVHVPDVKRTKLDDKSVKCIMIGYSSESKAFKMFDPIEKKVHISRDVIFEEEKKWNWDDSHLAEQSMELEWEDEYECDEPENEEEEVEAEETEEDGDQNEDSLSQIQVQTEVTTSTVGRPRRPPVWHADYTSGEELSNTEEEANMAKIRSETLEETMAFMVISDPTTFQEAVKHSRWKKAMDAEIGSIEKNRTWSLVTLPDGAKAIGVKWIYKTKCNELGEVDKFKARLVVKGYAQEYGIDYTKVFAPVARMDTVRMIIALAAQRGWGIYQLDVKSAFLHGELKEDVFVEQPQGYEVIGKKHMVYKLHKALYGLKQAPRAWFSRIEAYFIEEGFESSTSEQTLFIKRKGGKILIVSIYVDDLLFTGDDDELLDKFKQSMKKEFDMTDLGRMRYFLGIEVVQKDDGIFICQRKYAAEVIKRFGMQNFNPVCNPIVPGQKIGRDKAGVKVDSTLYKQMVGSLMYLTAIRPDLMFVVSLISRFMSNPTQLHFAAVKRIMRYLKGTMEYGIWYKKEGRTGLVGYTDSDYAGDVDDSKSTSGYVFLMNEGVVAWSSRKQPIVTLSTTEAEYVAAATCACQAIWMGRVLKEIGYEQGGEMVLLCDNTSTIKLSKDAVMHGRSKHIRVRYHFLRDLTKEGILKLVYCSTEEQIADIMTKPLKMVTFQRIREAIGMSILN</sequence>
<feature type="compositionally biased region" description="Acidic residues" evidence="6">
    <location>
        <begin position="730"/>
        <end position="758"/>
    </location>
</feature>
<dbReference type="PROSITE" id="PS50994">
    <property type="entry name" value="INTEGRASE"/>
    <property type="match status" value="1"/>
</dbReference>
<evidence type="ECO:0000256" key="3">
    <source>
        <dbReference type="ARBA" id="ARBA00022750"/>
    </source>
</evidence>
<dbReference type="Pfam" id="PF13976">
    <property type="entry name" value="gag_pre-integrs"/>
    <property type="match status" value="1"/>
</dbReference>
<proteinExistence type="predicted"/>
<dbReference type="InterPro" id="IPR001584">
    <property type="entry name" value="Integrase_cat-core"/>
</dbReference>
<dbReference type="InterPro" id="IPR057670">
    <property type="entry name" value="SH3_retrovirus"/>
</dbReference>
<evidence type="ECO:0000313" key="10">
    <source>
        <dbReference type="Proteomes" id="UP001420932"/>
    </source>
</evidence>
<dbReference type="InterPro" id="IPR039537">
    <property type="entry name" value="Retrotran_Ty1/copia-like"/>
</dbReference>